<dbReference type="GO" id="GO:0051604">
    <property type="term" value="P:protein maturation"/>
    <property type="evidence" value="ECO:0007669"/>
    <property type="project" value="EnsemblFungi"/>
</dbReference>
<dbReference type="GO" id="GO:0004660">
    <property type="term" value="F:protein farnesyltransferase activity"/>
    <property type="evidence" value="ECO:0007669"/>
    <property type="project" value="UniProtKB-UniRule"/>
</dbReference>
<keyword evidence="8 9" id="KW-0862">Zinc</keyword>
<keyword evidence="6 9" id="KW-0479">Metal-binding</keyword>
<evidence type="ECO:0000256" key="2">
    <source>
        <dbReference type="ARBA" id="ARBA00012702"/>
    </source>
</evidence>
<evidence type="ECO:0000313" key="12">
    <source>
        <dbReference type="Proteomes" id="UP000094236"/>
    </source>
</evidence>
<dbReference type="PANTHER" id="PTHR11774:SF6">
    <property type="entry name" value="PROTEIN FARNESYLTRANSFERASE SUBUNIT BETA"/>
    <property type="match status" value="1"/>
</dbReference>
<keyword evidence="12" id="KW-1185">Reference proteome</keyword>
<dbReference type="InterPro" id="IPR026872">
    <property type="entry name" value="FTB"/>
</dbReference>
<dbReference type="Proteomes" id="UP000094236">
    <property type="component" value="Unassembled WGS sequence"/>
</dbReference>
<keyword evidence="4 9" id="KW-0637">Prenyltransferase</keyword>
<dbReference type="STRING" id="669874.A0A1E4U3G2"/>
<dbReference type="PANTHER" id="PTHR11774">
    <property type="entry name" value="GERANYLGERANYL TRANSFERASE TYPE BETA SUBUNIT"/>
    <property type="match status" value="1"/>
</dbReference>
<dbReference type="CDD" id="cd02893">
    <property type="entry name" value="FTase"/>
    <property type="match status" value="1"/>
</dbReference>
<dbReference type="GO" id="GO:0005965">
    <property type="term" value="C:protein farnesyltransferase complex"/>
    <property type="evidence" value="ECO:0007669"/>
    <property type="project" value="UniProtKB-UniRule"/>
</dbReference>
<dbReference type="OrthoDB" id="10261146at2759"/>
<comment type="catalytic activity">
    <reaction evidence="9">
        <text>L-cysteinyl-[protein] + (2E,6E)-farnesyl diphosphate = S-(2E,6E)-farnesyl-L-cysteinyl-[protein] + diphosphate</text>
        <dbReference type="Rhea" id="RHEA:13345"/>
        <dbReference type="Rhea" id="RHEA-COMP:10131"/>
        <dbReference type="Rhea" id="RHEA-COMP:11535"/>
        <dbReference type="ChEBI" id="CHEBI:29950"/>
        <dbReference type="ChEBI" id="CHEBI:33019"/>
        <dbReference type="ChEBI" id="CHEBI:86019"/>
        <dbReference type="ChEBI" id="CHEBI:175763"/>
    </reaction>
</comment>
<dbReference type="GO" id="GO:0008270">
    <property type="term" value="F:zinc ion binding"/>
    <property type="evidence" value="ECO:0007669"/>
    <property type="project" value="UniProtKB-UniRule"/>
</dbReference>
<evidence type="ECO:0000256" key="7">
    <source>
        <dbReference type="ARBA" id="ARBA00022737"/>
    </source>
</evidence>
<dbReference type="Gene3D" id="1.50.10.20">
    <property type="match status" value="1"/>
</dbReference>
<dbReference type="SUPFAM" id="SSF48239">
    <property type="entry name" value="Terpenoid cyclases/Protein prenyltransferases"/>
    <property type="match status" value="1"/>
</dbReference>
<evidence type="ECO:0000259" key="10">
    <source>
        <dbReference type="Pfam" id="PF00432"/>
    </source>
</evidence>
<keyword evidence="7" id="KW-0677">Repeat</keyword>
<dbReference type="InterPro" id="IPR008930">
    <property type="entry name" value="Terpenoid_cyclase/PrenylTrfase"/>
</dbReference>
<comment type="subunit">
    <text evidence="9">Heterodimer of an alpha and a beta subunit.</text>
</comment>
<comment type="similarity">
    <text evidence="1 9">Belongs to the protein prenyltransferase subunit beta family.</text>
</comment>
<dbReference type="InterPro" id="IPR001330">
    <property type="entry name" value="Prenyltrans"/>
</dbReference>
<dbReference type="EC" id="2.5.1.58" evidence="2 9"/>
<accession>A0A1E4U3G2</accession>
<comment type="cofactor">
    <cofactor evidence="9">
        <name>Zn(2+)</name>
        <dbReference type="ChEBI" id="CHEBI:29105"/>
    </cofactor>
    <text evidence="9">Binds 1 zinc ion per subunit.</text>
</comment>
<evidence type="ECO:0000256" key="8">
    <source>
        <dbReference type="ARBA" id="ARBA00022833"/>
    </source>
</evidence>
<comment type="function">
    <text evidence="9">Catalyzes the transfer of a farnesyl moiety from farnesyl diphosphate to a cysteine at the fourth position from the C-terminus of several proteins. The beta subunit is responsible for peptide-binding.</text>
</comment>
<sequence length="464" mass="51643">MAYGATSGAASVAKLDFLLNLIGKTDISMMERDNFVQDNYKSINFDTLIEMLDKETVLKDSLVTKTSIDQDNTENLVREIYEKVLEKGEPLPTLKKKAHLKFLNYVISSPLPEGYTVLDASHPWLIYWCCNSIKMLDQDLTLETKRAISNTVLSFVNTETGGIGGGLNQLGHIAATYASVCSLALSEDEESWLKIDRKSIYNWIMNHLKQPDGSFIMSIGGEKDTRAVYCTLCVASLLNIITPELIENTANWLSSCQTFEGGFAGTPQDEAHGGYTFCAVASFCILGEPSMILPKYCNLDSLIRWTCMRQYQLEGGLSGRTNKLVDGCYSHWVGSIVPFLEMTIKGVNKELISRAALQNYILNCCQLENESGGLRDKPGKSVDFYHTNYVLCGLSILQHKYFFNSNLDKGTIDSAAYCYNCNTINNLNIIEIKSENQLNSIDPIFGLPLGIANSMKDFFVNLDS</sequence>
<gene>
    <name evidence="11" type="ORF">PACTADRAFT_184864</name>
</gene>
<feature type="domain" description="Prenyltransferase alpha-alpha toroid" evidence="10">
    <location>
        <begin position="94"/>
        <end position="446"/>
    </location>
</feature>
<organism evidence="11 12">
    <name type="scientific">Pachysolen tannophilus NRRL Y-2460</name>
    <dbReference type="NCBI Taxonomy" id="669874"/>
    <lineage>
        <taxon>Eukaryota</taxon>
        <taxon>Fungi</taxon>
        <taxon>Dikarya</taxon>
        <taxon>Ascomycota</taxon>
        <taxon>Saccharomycotina</taxon>
        <taxon>Pichiomycetes</taxon>
        <taxon>Pachysolenaceae</taxon>
        <taxon>Pachysolen</taxon>
    </lineage>
</organism>
<evidence type="ECO:0000313" key="11">
    <source>
        <dbReference type="EMBL" id="ODV98544.1"/>
    </source>
</evidence>
<reference evidence="12" key="1">
    <citation type="submission" date="2016-05" db="EMBL/GenBank/DDBJ databases">
        <title>Comparative genomics of biotechnologically important yeasts.</title>
        <authorList>
            <consortium name="DOE Joint Genome Institute"/>
            <person name="Riley R."/>
            <person name="Haridas S."/>
            <person name="Wolfe K.H."/>
            <person name="Lopes M.R."/>
            <person name="Hittinger C.T."/>
            <person name="Goker M."/>
            <person name="Salamov A."/>
            <person name="Wisecaver J."/>
            <person name="Long T.M."/>
            <person name="Aerts A.L."/>
            <person name="Barry K."/>
            <person name="Choi C."/>
            <person name="Clum A."/>
            <person name="Coughlan A.Y."/>
            <person name="Deshpande S."/>
            <person name="Douglass A.P."/>
            <person name="Hanson S.J."/>
            <person name="Klenk H.-P."/>
            <person name="Labutti K."/>
            <person name="Lapidus A."/>
            <person name="Lindquist E."/>
            <person name="Lipzen A."/>
            <person name="Meier-Kolthoff J.P."/>
            <person name="Ohm R.A."/>
            <person name="Otillar R.P."/>
            <person name="Pangilinan J."/>
            <person name="Peng Y."/>
            <person name="Rokas A."/>
            <person name="Rosa C.A."/>
            <person name="Scheuner C."/>
            <person name="Sibirny A.A."/>
            <person name="Slot J.C."/>
            <person name="Stielow J.B."/>
            <person name="Sun H."/>
            <person name="Kurtzman C.P."/>
            <person name="Blackwell M."/>
            <person name="Grigoriev I.V."/>
            <person name="Jeffries T.W."/>
        </authorList>
    </citation>
    <scope>NUCLEOTIDE SEQUENCE [LARGE SCALE GENOMIC DNA]</scope>
    <source>
        <strain evidence="12">NRRL Y-2460</strain>
    </source>
</reference>
<evidence type="ECO:0000256" key="5">
    <source>
        <dbReference type="ARBA" id="ARBA00022679"/>
    </source>
</evidence>
<proteinExistence type="inferred from homology"/>
<evidence type="ECO:0000256" key="9">
    <source>
        <dbReference type="RuleBase" id="RU365056"/>
    </source>
</evidence>
<keyword evidence="5 9" id="KW-0808">Transferase</keyword>
<dbReference type="InterPro" id="IPR045089">
    <property type="entry name" value="PGGT1B-like"/>
</dbReference>
<name>A0A1E4U3G2_PACTA</name>
<evidence type="ECO:0000256" key="1">
    <source>
        <dbReference type="ARBA" id="ARBA00010497"/>
    </source>
</evidence>
<dbReference type="GO" id="GO:0097354">
    <property type="term" value="P:prenylation"/>
    <property type="evidence" value="ECO:0007669"/>
    <property type="project" value="UniProtKB-UniRule"/>
</dbReference>
<dbReference type="Pfam" id="PF00432">
    <property type="entry name" value="Prenyltrans"/>
    <property type="match status" value="1"/>
</dbReference>
<evidence type="ECO:0000256" key="3">
    <source>
        <dbReference type="ARBA" id="ARBA00015798"/>
    </source>
</evidence>
<protein>
    <recommendedName>
        <fullName evidence="3 9">Protein farnesyltransferase subunit beta</fullName>
        <shortName evidence="9">FTase-beta</shortName>
        <ecNumber evidence="2 9">2.5.1.58</ecNumber>
    </recommendedName>
</protein>
<dbReference type="AlphaFoldDB" id="A0A1E4U3G2"/>
<dbReference type="EMBL" id="KV454011">
    <property type="protein sequence ID" value="ODV98544.1"/>
    <property type="molecule type" value="Genomic_DNA"/>
</dbReference>
<evidence type="ECO:0000256" key="6">
    <source>
        <dbReference type="ARBA" id="ARBA00022723"/>
    </source>
</evidence>
<evidence type="ECO:0000256" key="4">
    <source>
        <dbReference type="ARBA" id="ARBA00022602"/>
    </source>
</evidence>